<dbReference type="InterPro" id="IPR037219">
    <property type="entry name" value="Peptidase_M41-like"/>
</dbReference>
<sequence length="407" mass="43899">MRVPTDTDAGLSVEQQSLLKDCQEGITKGDLRDVCSRLESSGGLAGPGGDVVAKRLLNSLSVYNDRGIQALESAQSDISHLFRILSEAGALKGYGLCGTSGCWPVAGQAETNVELQNANIEKYTNFTIDKLTPKGSGVFWSVAGVAFALAQIALLPPETLNILVPLECGVVLVDSLFFRSVLSESVARVVFPPYQERIVKHEAGHFLIGYLLGAPIQRCIVTVPQLFKEKALVAGQGGTIFFVPEIKEEVMRGQLRRETIDRLSIITMAGIAAEALQFGNAEGGRSDEAALRLFLGRDIFPPWSLPRVTLQARWAVTQAVLLLKEYSQAYDNLVEALRQGKPVGDCVEAIERGLPDGARDAIQRRQDMRQMTAPSLPVGVGGAPPRSGSFIRELLKMPKQNGDGGEG</sequence>
<reference evidence="1 2" key="1">
    <citation type="submission" date="2014-11" db="EMBL/GenBank/DDBJ databases">
        <authorList>
            <person name="Zhu J."/>
            <person name="Qi W."/>
            <person name="Song R."/>
        </authorList>
    </citation>
    <scope>NUCLEOTIDE SEQUENCE [LARGE SCALE GENOMIC DNA]</scope>
</reference>
<dbReference type="Proteomes" id="UP000041254">
    <property type="component" value="Unassembled WGS sequence"/>
</dbReference>
<name>A0A0G4EQ50_VITBC</name>
<dbReference type="VEuPathDB" id="CryptoDB:Vbra_7975"/>
<evidence type="ECO:0000313" key="2">
    <source>
        <dbReference type="Proteomes" id="UP000041254"/>
    </source>
</evidence>
<dbReference type="OrthoDB" id="445900at2759"/>
<dbReference type="InParanoid" id="A0A0G4EQ50"/>
<dbReference type="SUPFAM" id="SSF140990">
    <property type="entry name" value="FtsH protease domain-like"/>
    <property type="match status" value="1"/>
</dbReference>
<dbReference type="GO" id="GO:0005524">
    <property type="term" value="F:ATP binding"/>
    <property type="evidence" value="ECO:0007669"/>
    <property type="project" value="InterPro"/>
</dbReference>
<evidence type="ECO:0000313" key="1">
    <source>
        <dbReference type="EMBL" id="CEL99411.1"/>
    </source>
</evidence>
<accession>A0A0G4EQ50</accession>
<dbReference type="AlphaFoldDB" id="A0A0G4EQ50"/>
<gene>
    <name evidence="1" type="ORF">Vbra_7975</name>
</gene>
<organism evidence="1 2">
    <name type="scientific">Vitrella brassicaformis (strain CCMP3155)</name>
    <dbReference type="NCBI Taxonomy" id="1169540"/>
    <lineage>
        <taxon>Eukaryota</taxon>
        <taxon>Sar</taxon>
        <taxon>Alveolata</taxon>
        <taxon>Colpodellida</taxon>
        <taxon>Vitrellaceae</taxon>
        <taxon>Vitrella</taxon>
    </lineage>
</organism>
<dbReference type="GO" id="GO:0006508">
    <property type="term" value="P:proteolysis"/>
    <property type="evidence" value="ECO:0007669"/>
    <property type="project" value="InterPro"/>
</dbReference>
<protein>
    <recommendedName>
        <fullName evidence="3">Peptidase M41 domain-containing protein</fullName>
    </recommendedName>
</protein>
<dbReference type="GO" id="GO:0004222">
    <property type="term" value="F:metalloendopeptidase activity"/>
    <property type="evidence" value="ECO:0007669"/>
    <property type="project" value="InterPro"/>
</dbReference>
<proteinExistence type="predicted"/>
<dbReference type="PANTHER" id="PTHR33471">
    <property type="entry name" value="ATP-DEPENDENT ZINC METALLOPROTEASE-RELATED"/>
    <property type="match status" value="1"/>
</dbReference>
<dbReference type="EMBL" id="CDMY01000280">
    <property type="protein sequence ID" value="CEL99411.1"/>
    <property type="molecule type" value="Genomic_DNA"/>
</dbReference>
<dbReference type="PhylomeDB" id="A0A0G4EQ50"/>
<dbReference type="GO" id="GO:0004176">
    <property type="term" value="F:ATP-dependent peptidase activity"/>
    <property type="evidence" value="ECO:0007669"/>
    <property type="project" value="InterPro"/>
</dbReference>
<dbReference type="PANTHER" id="PTHR33471:SF7">
    <property type="entry name" value="ATP-DEPENDENT ZINC METALLOPROTEASE-RELATED"/>
    <property type="match status" value="1"/>
</dbReference>
<dbReference type="Gene3D" id="1.20.58.760">
    <property type="entry name" value="Peptidase M41"/>
    <property type="match status" value="1"/>
</dbReference>
<dbReference type="STRING" id="1169540.A0A0G4EQ50"/>
<evidence type="ECO:0008006" key="3">
    <source>
        <dbReference type="Google" id="ProtNLM"/>
    </source>
</evidence>
<keyword evidence="2" id="KW-1185">Reference proteome</keyword>